<dbReference type="Proteomes" id="UP000516373">
    <property type="component" value="Chromosome"/>
</dbReference>
<organism evidence="2 3">
    <name type="scientific">Streptomyces tuirus</name>
    <dbReference type="NCBI Taxonomy" id="68278"/>
    <lineage>
        <taxon>Bacteria</taxon>
        <taxon>Bacillati</taxon>
        <taxon>Actinomycetota</taxon>
        <taxon>Actinomycetes</taxon>
        <taxon>Kitasatosporales</taxon>
        <taxon>Streptomycetaceae</taxon>
        <taxon>Streptomyces</taxon>
    </lineage>
</organism>
<reference evidence="2 3" key="1">
    <citation type="journal article" date="2014" name="Int. J. Syst. Evol. Microbiol.">
        <title>Complete genome sequence of Corynebacterium casei LMG S-19264T (=DSM 44701T), isolated from a smear-ripened cheese.</title>
        <authorList>
            <consortium name="US DOE Joint Genome Institute (JGI-PGF)"/>
            <person name="Walter F."/>
            <person name="Albersmeier A."/>
            <person name="Kalinowski J."/>
            <person name="Ruckert C."/>
        </authorList>
    </citation>
    <scope>NUCLEOTIDE SEQUENCE [LARGE SCALE GENOMIC DNA]</scope>
    <source>
        <strain evidence="2 3">JCM 4255</strain>
    </source>
</reference>
<protein>
    <submittedName>
        <fullName evidence="2">Uncharacterized protein</fullName>
    </submittedName>
</protein>
<sequence>MSNTSNPSFADTPWTHAYVRLANHCITCATCRAVDEEGANLGLTCGAADQLSEQYRQARRGGIVPTSPAQEVSECRSATRAKDRSH</sequence>
<dbReference type="AlphaFoldDB" id="A0A7G1NJS2"/>
<dbReference type="RefSeq" id="WP_190901136.1">
    <property type="nucleotide sequence ID" value="NZ_AP023439.1"/>
</dbReference>
<dbReference type="KEGG" id="stui:GCM10017668_36990"/>
<feature type="region of interest" description="Disordered" evidence="1">
    <location>
        <begin position="65"/>
        <end position="86"/>
    </location>
</feature>
<dbReference type="EMBL" id="AP023439">
    <property type="protein sequence ID" value="BCL21856.1"/>
    <property type="molecule type" value="Genomic_DNA"/>
</dbReference>
<gene>
    <name evidence="2" type="ORF">GCM10017668_36990</name>
</gene>
<proteinExistence type="predicted"/>
<name>A0A7G1NJS2_9ACTN</name>
<accession>A0A7G1NJS2</accession>
<evidence type="ECO:0000313" key="3">
    <source>
        <dbReference type="Proteomes" id="UP000516373"/>
    </source>
</evidence>
<evidence type="ECO:0000256" key="1">
    <source>
        <dbReference type="SAM" id="MobiDB-lite"/>
    </source>
</evidence>
<evidence type="ECO:0000313" key="2">
    <source>
        <dbReference type="EMBL" id="BCL21856.1"/>
    </source>
</evidence>